<protein>
    <recommendedName>
        <fullName evidence="4">Phosphate-binding protein</fullName>
    </recommendedName>
</protein>
<dbReference type="InterPro" id="IPR005673">
    <property type="entry name" value="ABC_phos-bd_PstS"/>
</dbReference>
<dbReference type="Pfam" id="PF12849">
    <property type="entry name" value="PBP_like_2"/>
    <property type="match status" value="1"/>
</dbReference>
<dbReference type="FunCoup" id="G0EE68">
    <property type="interactions" value="13"/>
</dbReference>
<dbReference type="InParanoid" id="G0EE68"/>
<dbReference type="Gene3D" id="3.40.190.10">
    <property type="entry name" value="Periplasmic binding protein-like II"/>
    <property type="match status" value="2"/>
</dbReference>
<dbReference type="SUPFAM" id="SSF53850">
    <property type="entry name" value="Periplasmic binding protein-like II"/>
    <property type="match status" value="1"/>
</dbReference>
<dbReference type="GO" id="GO:0043190">
    <property type="term" value="C:ATP-binding cassette (ABC) transporter complex"/>
    <property type="evidence" value="ECO:0007669"/>
    <property type="project" value="InterPro"/>
</dbReference>
<dbReference type="OrthoDB" id="10255at2157"/>
<dbReference type="InterPro" id="IPR050962">
    <property type="entry name" value="Phosphate-bind_PstS"/>
</dbReference>
<keyword evidence="2 4" id="KW-0813">Transport</keyword>
<reference evidence="6 7" key="1">
    <citation type="journal article" date="2011" name="Stand. Genomic Sci.">
        <title>Complete genome sequence of the hyperthermophilic chemolithoautotroph Pyrolobus fumarii type strain (1A).</title>
        <authorList>
            <person name="Anderson I."/>
            <person name="Goker M."/>
            <person name="Nolan M."/>
            <person name="Lucas S."/>
            <person name="Hammon N."/>
            <person name="Deshpande S."/>
            <person name="Cheng J.F."/>
            <person name="Tapia R."/>
            <person name="Han C."/>
            <person name="Goodwin L."/>
            <person name="Pitluck S."/>
            <person name="Huntemann M."/>
            <person name="Liolios K."/>
            <person name="Ivanova N."/>
            <person name="Pagani I."/>
            <person name="Mavromatis K."/>
            <person name="Ovchinikova G."/>
            <person name="Pati A."/>
            <person name="Chen A."/>
            <person name="Palaniappan K."/>
            <person name="Land M."/>
            <person name="Hauser L."/>
            <person name="Brambilla E.M."/>
            <person name="Huber H."/>
            <person name="Yasawong M."/>
            <person name="Rohde M."/>
            <person name="Spring S."/>
            <person name="Abt B."/>
            <person name="Sikorski J."/>
            <person name="Wirth R."/>
            <person name="Detter J.C."/>
            <person name="Woyke T."/>
            <person name="Bristow J."/>
            <person name="Eisen J.A."/>
            <person name="Markowitz V."/>
            <person name="Hugenholtz P."/>
            <person name="Kyrpides N.C."/>
            <person name="Klenk H.P."/>
            <person name="Lapidus A."/>
        </authorList>
    </citation>
    <scope>NUCLEOTIDE SEQUENCE [LARGE SCALE GENOMIC DNA]</scope>
    <source>
        <strain evidence="7">DSM 11204 / 1A</strain>
    </source>
</reference>
<organism evidence="6 7">
    <name type="scientific">Pyrolobus fumarii (strain DSM 11204 / 1A)</name>
    <dbReference type="NCBI Taxonomy" id="694429"/>
    <lineage>
        <taxon>Archaea</taxon>
        <taxon>Thermoproteota</taxon>
        <taxon>Thermoprotei</taxon>
        <taxon>Desulfurococcales</taxon>
        <taxon>Pyrodictiaceae</taxon>
        <taxon>Pyrolobus</taxon>
    </lineage>
</organism>
<dbReference type="InterPro" id="IPR024370">
    <property type="entry name" value="PBP_domain"/>
</dbReference>
<evidence type="ECO:0000313" key="7">
    <source>
        <dbReference type="Proteomes" id="UP000001037"/>
    </source>
</evidence>
<evidence type="ECO:0000256" key="1">
    <source>
        <dbReference type="ARBA" id="ARBA00008725"/>
    </source>
</evidence>
<dbReference type="Proteomes" id="UP000001037">
    <property type="component" value="Chromosome"/>
</dbReference>
<evidence type="ECO:0000256" key="2">
    <source>
        <dbReference type="ARBA" id="ARBA00022448"/>
    </source>
</evidence>
<dbReference type="HOGENOM" id="CLU_034528_1_2_2"/>
<dbReference type="EMBL" id="CP002838">
    <property type="protein sequence ID" value="AEM38762.1"/>
    <property type="molecule type" value="Genomic_DNA"/>
</dbReference>
<dbReference type="PIRSF" id="PIRSF002756">
    <property type="entry name" value="PstS"/>
    <property type="match status" value="1"/>
</dbReference>
<evidence type="ECO:0000259" key="5">
    <source>
        <dbReference type="Pfam" id="PF12849"/>
    </source>
</evidence>
<sequence>MNRQLIAAIIAIVIVAGVAAVLLSSGGGKEVPSSPITGTSSPATATPSVSVQGVKLYGSGATFPAAQYDVWFSEFQKETGIVVEYRAVGSGKGVQDFMEGLVDFAGSDPPLSRGIWQKAVEKYGGVLQAPTVAGIIVVVYNLPGFNGRLNLTGDVLARIYMGEIKYWDDPAIKALNPGAELPHEPITPVYRSDSSGTTQYFTYYLAKSCPRWAEKYGYGKVWKVQGVGIGARGNQGVASTVKNTPYSIGYVEYAYALQYGLQVAALAPPGRDDIFLTPSAEAVEKTLSKLADELPAPDQDWSKTFGLVIEAASETGGYPLVAYTHIIVRKHYDDPAKCQAIKMLLEWLYNANVEKKDIVEGYAPLPEPMAKKLLEAASMVCSG</sequence>
<dbReference type="NCBIfam" id="TIGR00975">
    <property type="entry name" value="3a0107s03"/>
    <property type="match status" value="1"/>
</dbReference>
<dbReference type="eggNOG" id="arCOG00213">
    <property type="taxonomic scope" value="Archaea"/>
</dbReference>
<dbReference type="GO" id="GO:0035435">
    <property type="term" value="P:phosphate ion transmembrane transport"/>
    <property type="evidence" value="ECO:0007669"/>
    <property type="project" value="InterPro"/>
</dbReference>
<evidence type="ECO:0000256" key="3">
    <source>
        <dbReference type="ARBA" id="ARBA00022592"/>
    </source>
</evidence>
<dbReference type="KEGG" id="pfm:Pyrfu_0893"/>
<dbReference type="STRING" id="694429.Pyrfu_0893"/>
<dbReference type="RefSeq" id="WP_014026439.1">
    <property type="nucleotide sequence ID" value="NC_015931.1"/>
</dbReference>
<gene>
    <name evidence="6" type="ordered locus">Pyrfu_0893</name>
</gene>
<feature type="domain" description="PBP" evidence="5">
    <location>
        <begin position="56"/>
        <end position="349"/>
    </location>
</feature>
<dbReference type="PANTHER" id="PTHR42996">
    <property type="entry name" value="PHOSPHATE-BINDING PROTEIN PSTS"/>
    <property type="match status" value="1"/>
</dbReference>
<name>G0EE68_PYRF1</name>
<evidence type="ECO:0000313" key="6">
    <source>
        <dbReference type="EMBL" id="AEM38762.1"/>
    </source>
</evidence>
<dbReference type="PANTHER" id="PTHR42996:SF1">
    <property type="entry name" value="PHOSPHATE-BINDING PROTEIN PSTS"/>
    <property type="match status" value="1"/>
</dbReference>
<accession>G0EE68</accession>
<comment type="similarity">
    <text evidence="1 4">Belongs to the PstS family.</text>
</comment>
<dbReference type="GO" id="GO:0042301">
    <property type="term" value="F:phosphate ion binding"/>
    <property type="evidence" value="ECO:0007669"/>
    <property type="project" value="InterPro"/>
</dbReference>
<keyword evidence="7" id="KW-1185">Reference proteome</keyword>
<proteinExistence type="inferred from homology"/>
<dbReference type="AlphaFoldDB" id="G0EE68"/>
<keyword evidence="3 4" id="KW-0592">Phosphate transport</keyword>
<dbReference type="GeneID" id="11139367"/>
<dbReference type="CDD" id="cd13565">
    <property type="entry name" value="PBP2_PstS"/>
    <property type="match status" value="1"/>
</dbReference>
<evidence type="ECO:0000256" key="4">
    <source>
        <dbReference type="PIRNR" id="PIRNR002756"/>
    </source>
</evidence>